<dbReference type="EMBL" id="CP000786">
    <property type="protein sequence ID" value="ABZ99248.1"/>
    <property type="molecule type" value="Genomic_DNA"/>
</dbReference>
<name>B0SQ96_LEPBP</name>
<dbReference type="STRING" id="456481.LEPBI_I3183"/>
<organism evidence="1 2">
    <name type="scientific">Leptospira biflexa serovar Patoc (strain Patoc 1 / ATCC 23582 / Paris)</name>
    <dbReference type="NCBI Taxonomy" id="456481"/>
    <lineage>
        <taxon>Bacteria</taxon>
        <taxon>Pseudomonadati</taxon>
        <taxon>Spirochaetota</taxon>
        <taxon>Spirochaetia</taxon>
        <taxon>Leptospirales</taxon>
        <taxon>Leptospiraceae</taxon>
        <taxon>Leptospira</taxon>
    </lineage>
</organism>
<sequence length="96" mass="11122">MSKILVGFPSIPKNLYDRMTPTRTIQAFIDAKKENTAPSQEVWNSLKTYRQWSEPELIGLRNASGYYPDIYFEPGMDETISKLLAKINERVVPHKF</sequence>
<proteinExistence type="predicted"/>
<protein>
    <submittedName>
        <fullName evidence="1">Uncharacterized protein</fullName>
    </submittedName>
</protein>
<dbReference type="HOGENOM" id="CLU_2617683_0_0_12"/>
<evidence type="ECO:0000313" key="1">
    <source>
        <dbReference type="EMBL" id="ABZ99248.1"/>
    </source>
</evidence>
<reference evidence="1 2" key="1">
    <citation type="journal article" date="2008" name="PLoS ONE">
        <title>Genome sequence of the saprophyte Leptospira biflexa provides insights into the evolution of Leptospira and the pathogenesis of leptospirosis.</title>
        <authorList>
            <person name="Picardeau M."/>
            <person name="Bulach D.M."/>
            <person name="Bouchier C."/>
            <person name="Zuerner R.L."/>
            <person name="Zidane N."/>
            <person name="Wilson P.J."/>
            <person name="Creno S."/>
            <person name="Kuczek E.S."/>
            <person name="Bommezzadri S."/>
            <person name="Davis J.C."/>
            <person name="McGrath A."/>
            <person name="Johnson M.J."/>
            <person name="Boursaux-Eude C."/>
            <person name="Seemann T."/>
            <person name="Rouy Z."/>
            <person name="Coppel R.L."/>
            <person name="Rood J.I."/>
            <person name="Lajus A."/>
            <person name="Davies J.K."/>
            <person name="Medigue C."/>
            <person name="Adler B."/>
        </authorList>
    </citation>
    <scope>NUCLEOTIDE SEQUENCE [LARGE SCALE GENOMIC DNA]</scope>
    <source>
        <strain evidence="2">Patoc 1 / ATCC 23582 / Paris</strain>
    </source>
</reference>
<dbReference type="KEGG" id="lbi:LEPBI_I3183"/>
<accession>B0SQ96</accession>
<keyword evidence="2" id="KW-1185">Reference proteome</keyword>
<evidence type="ECO:0000313" key="2">
    <source>
        <dbReference type="Proteomes" id="UP000001847"/>
    </source>
</evidence>
<dbReference type="AlphaFoldDB" id="B0SQ96"/>
<gene>
    <name evidence="1" type="ordered locus">LEPBI_I3183</name>
</gene>
<dbReference type="Proteomes" id="UP000001847">
    <property type="component" value="Chromosome I"/>
</dbReference>